<keyword evidence="8" id="KW-0175">Coiled coil</keyword>
<dbReference type="InterPro" id="IPR003369">
    <property type="entry name" value="TatA/B/E"/>
</dbReference>
<dbReference type="AlphaFoldDB" id="A0ABD3PSA9"/>
<evidence type="ECO:0000256" key="4">
    <source>
        <dbReference type="ARBA" id="ARBA00022927"/>
    </source>
</evidence>
<comment type="caution">
    <text evidence="11">The sequence shown here is derived from an EMBL/GenBank/DDBJ whole genome shotgun (WGS) entry which is preliminary data.</text>
</comment>
<evidence type="ECO:0000256" key="5">
    <source>
        <dbReference type="ARBA" id="ARBA00022989"/>
    </source>
</evidence>
<gene>
    <name evidence="11" type="ORF">ACHAWO_001306</name>
</gene>
<dbReference type="EMBL" id="JALLPJ020000506">
    <property type="protein sequence ID" value="KAL3790231.1"/>
    <property type="molecule type" value="Genomic_DNA"/>
</dbReference>
<keyword evidence="10" id="KW-0732">Signal</keyword>
<keyword evidence="4" id="KW-0653">Protein transport</keyword>
<sequence>MARIRLRSLKLLLLLGLLGVQAFAPVRNSPKLGRQTYSQQQQQLQHQCPVRQRGTELYFLGTDGGILGVGAPEVALTLVVGYFVLGPSELYKLVKEIGKFVQNFRTLGAEATKSFESTMENQLELTELRKAQRELNDAFSFRRSINTDEGMTAFDENLYKGAEEVGVAAGAAAAVATEMEDGTATKKKKRLVRRKKKAVVEETPLAEERDLLTEYPDLDMLDEPSNGATASTDDSLRAQRMERLGGDSSTTGTQEPGWFTASEEDIASKVLSQQPNNSDPALEAYEKNRFQSQLSAEAWNKQIMDNEDDLAPLAMVMKRLAILEEEKQAADRRLEEEYQRRMDNEDKYYLEKRRVLEESIEEIQTGLYGGENKAEGPKFT</sequence>
<accession>A0ABD3PSA9</accession>
<dbReference type="PANTHER" id="PTHR33162:SF1">
    <property type="entry name" value="SEC-INDEPENDENT PROTEIN TRANSLOCASE PROTEIN TATA, CHLOROPLASTIC"/>
    <property type="match status" value="1"/>
</dbReference>
<evidence type="ECO:0000256" key="2">
    <source>
        <dbReference type="ARBA" id="ARBA00022448"/>
    </source>
</evidence>
<keyword evidence="12" id="KW-1185">Reference proteome</keyword>
<dbReference type="PANTHER" id="PTHR33162">
    <property type="entry name" value="SEC-INDEPENDENT PROTEIN TRANSLOCASE PROTEIN TATA, CHLOROPLASTIC"/>
    <property type="match status" value="1"/>
</dbReference>
<evidence type="ECO:0000256" key="1">
    <source>
        <dbReference type="ARBA" id="ARBA00004167"/>
    </source>
</evidence>
<keyword evidence="7" id="KW-0472">Membrane</keyword>
<dbReference type="Proteomes" id="UP001530400">
    <property type="component" value="Unassembled WGS sequence"/>
</dbReference>
<dbReference type="Gene3D" id="1.20.5.3310">
    <property type="match status" value="1"/>
</dbReference>
<keyword evidence="3" id="KW-0812">Transmembrane</keyword>
<evidence type="ECO:0000313" key="12">
    <source>
        <dbReference type="Proteomes" id="UP001530400"/>
    </source>
</evidence>
<feature type="region of interest" description="Disordered" evidence="9">
    <location>
        <begin position="210"/>
        <end position="236"/>
    </location>
</feature>
<feature type="signal peptide" evidence="10">
    <location>
        <begin position="1"/>
        <end position="22"/>
    </location>
</feature>
<name>A0ABD3PSA9_9STRA</name>
<comment type="subcellular location">
    <subcellularLocation>
        <location evidence="1">Membrane</location>
        <topology evidence="1">Single-pass membrane protein</topology>
    </subcellularLocation>
</comment>
<keyword evidence="6" id="KW-0811">Translocation</keyword>
<feature type="chain" id="PRO_5044868566" evidence="10">
    <location>
        <begin position="23"/>
        <end position="380"/>
    </location>
</feature>
<keyword evidence="5" id="KW-1133">Transmembrane helix</keyword>
<evidence type="ECO:0000313" key="11">
    <source>
        <dbReference type="EMBL" id="KAL3790231.1"/>
    </source>
</evidence>
<evidence type="ECO:0000256" key="6">
    <source>
        <dbReference type="ARBA" id="ARBA00023010"/>
    </source>
</evidence>
<protein>
    <submittedName>
        <fullName evidence="11">Uncharacterized protein</fullName>
    </submittedName>
</protein>
<dbReference type="GO" id="GO:0016020">
    <property type="term" value="C:membrane"/>
    <property type="evidence" value="ECO:0007669"/>
    <property type="project" value="UniProtKB-SubCell"/>
</dbReference>
<keyword evidence="2" id="KW-0813">Transport</keyword>
<feature type="coiled-coil region" evidence="8">
    <location>
        <begin position="313"/>
        <end position="340"/>
    </location>
</feature>
<reference evidence="11 12" key="1">
    <citation type="submission" date="2024-10" db="EMBL/GenBank/DDBJ databases">
        <title>Updated reference genomes for cyclostephanoid diatoms.</title>
        <authorList>
            <person name="Roberts W.R."/>
            <person name="Alverson A.J."/>
        </authorList>
    </citation>
    <scope>NUCLEOTIDE SEQUENCE [LARGE SCALE GENOMIC DNA]</scope>
    <source>
        <strain evidence="11 12">AJA010-31</strain>
    </source>
</reference>
<evidence type="ECO:0000256" key="10">
    <source>
        <dbReference type="SAM" id="SignalP"/>
    </source>
</evidence>
<dbReference type="Pfam" id="PF02416">
    <property type="entry name" value="TatA_B_E"/>
    <property type="match status" value="1"/>
</dbReference>
<evidence type="ECO:0000256" key="9">
    <source>
        <dbReference type="SAM" id="MobiDB-lite"/>
    </source>
</evidence>
<proteinExistence type="predicted"/>
<dbReference type="GO" id="GO:0015031">
    <property type="term" value="P:protein transport"/>
    <property type="evidence" value="ECO:0007669"/>
    <property type="project" value="UniProtKB-KW"/>
</dbReference>
<evidence type="ECO:0000256" key="8">
    <source>
        <dbReference type="SAM" id="Coils"/>
    </source>
</evidence>
<evidence type="ECO:0000256" key="3">
    <source>
        <dbReference type="ARBA" id="ARBA00022692"/>
    </source>
</evidence>
<organism evidence="11 12">
    <name type="scientific">Cyclotella atomus</name>
    <dbReference type="NCBI Taxonomy" id="382360"/>
    <lineage>
        <taxon>Eukaryota</taxon>
        <taxon>Sar</taxon>
        <taxon>Stramenopiles</taxon>
        <taxon>Ochrophyta</taxon>
        <taxon>Bacillariophyta</taxon>
        <taxon>Coscinodiscophyceae</taxon>
        <taxon>Thalassiosirophycidae</taxon>
        <taxon>Stephanodiscales</taxon>
        <taxon>Stephanodiscaceae</taxon>
        <taxon>Cyclotella</taxon>
    </lineage>
</organism>
<evidence type="ECO:0000256" key="7">
    <source>
        <dbReference type="ARBA" id="ARBA00023136"/>
    </source>
</evidence>